<dbReference type="GO" id="GO:0043565">
    <property type="term" value="F:sequence-specific DNA binding"/>
    <property type="evidence" value="ECO:0007669"/>
    <property type="project" value="TreeGrafter"/>
</dbReference>
<dbReference type="InterPro" id="IPR036388">
    <property type="entry name" value="WH-like_DNA-bd_sf"/>
</dbReference>
<evidence type="ECO:0000259" key="2">
    <source>
        <dbReference type="PROSITE" id="PS50931"/>
    </source>
</evidence>
<accession>A0A4R3JC37</accession>
<dbReference type="PANTHER" id="PTHR30537">
    <property type="entry name" value="HTH-TYPE TRANSCRIPTIONAL REGULATOR"/>
    <property type="match status" value="1"/>
</dbReference>
<protein>
    <submittedName>
        <fullName evidence="3">DNA-binding transcriptional LysR family regulator</fullName>
    </submittedName>
</protein>
<sequence length="288" mass="30948">MQTGLRFMHNANWDDLRFVLAVADNGSVSGASRELGVNHATVLRRVAAFEEAHGAEVFERTAAGYRVRPDRARMIEAARNAAQAVAAVGQLMKWAEGPRDVVRLTSTDTLCNTVLADLPRTMPRHEVSLLAANGHLDLSRLEADVTVRPATALPAGMTGRAVAELGFATYRARGSSGTDTWLGLTGALGRSEPAHWMQRTVDPATISGRSDSFVVLREMASRGTGCAILPCILGDQDARLERYGSAYPGHRVPLWVGCHQDLADSSRLAPFIDDLCSLIRSESAALSG</sequence>
<dbReference type="Proteomes" id="UP000295696">
    <property type="component" value="Unassembled WGS sequence"/>
</dbReference>
<dbReference type="AlphaFoldDB" id="A0A4R3JC37"/>
<evidence type="ECO:0000256" key="1">
    <source>
        <dbReference type="ARBA" id="ARBA00009437"/>
    </source>
</evidence>
<evidence type="ECO:0000313" key="4">
    <source>
        <dbReference type="Proteomes" id="UP000295696"/>
    </source>
</evidence>
<dbReference type="SUPFAM" id="SSF46785">
    <property type="entry name" value="Winged helix' DNA-binding domain"/>
    <property type="match status" value="1"/>
</dbReference>
<evidence type="ECO:0000313" key="3">
    <source>
        <dbReference type="EMBL" id="TCS63224.1"/>
    </source>
</evidence>
<comment type="similarity">
    <text evidence="1">Belongs to the LysR transcriptional regulatory family.</text>
</comment>
<dbReference type="InterPro" id="IPR036390">
    <property type="entry name" value="WH_DNA-bd_sf"/>
</dbReference>
<dbReference type="InterPro" id="IPR058163">
    <property type="entry name" value="LysR-type_TF_proteobact-type"/>
</dbReference>
<gene>
    <name evidence="3" type="ORF">EDD52_10757</name>
</gene>
<keyword evidence="3" id="KW-0238">DNA-binding</keyword>
<proteinExistence type="inferred from homology"/>
<dbReference type="OrthoDB" id="7768317at2"/>
<dbReference type="Pfam" id="PF00126">
    <property type="entry name" value="HTH_1"/>
    <property type="match status" value="1"/>
</dbReference>
<dbReference type="PANTHER" id="PTHR30537:SF3">
    <property type="entry name" value="TRANSCRIPTIONAL REGULATORY PROTEIN"/>
    <property type="match status" value="1"/>
</dbReference>
<dbReference type="GO" id="GO:0006351">
    <property type="term" value="P:DNA-templated transcription"/>
    <property type="evidence" value="ECO:0007669"/>
    <property type="project" value="TreeGrafter"/>
</dbReference>
<reference evidence="3 4" key="1">
    <citation type="submission" date="2019-03" db="EMBL/GenBank/DDBJ databases">
        <title>Genomic Encyclopedia of Type Strains, Phase IV (KMG-IV): sequencing the most valuable type-strain genomes for metagenomic binning, comparative biology and taxonomic classification.</title>
        <authorList>
            <person name="Goeker M."/>
        </authorList>
    </citation>
    <scope>NUCLEOTIDE SEQUENCE [LARGE SCALE GENOMIC DNA]</scope>
    <source>
        <strain evidence="3 4">DSM 104836</strain>
    </source>
</reference>
<dbReference type="PROSITE" id="PS50931">
    <property type="entry name" value="HTH_LYSR"/>
    <property type="match status" value="1"/>
</dbReference>
<keyword evidence="4" id="KW-1185">Reference proteome</keyword>
<comment type="caution">
    <text evidence="3">The sequence shown here is derived from an EMBL/GenBank/DDBJ whole genome shotgun (WGS) entry which is preliminary data.</text>
</comment>
<dbReference type="GO" id="GO:0003700">
    <property type="term" value="F:DNA-binding transcription factor activity"/>
    <property type="evidence" value="ECO:0007669"/>
    <property type="project" value="InterPro"/>
</dbReference>
<dbReference type="Gene3D" id="1.10.10.10">
    <property type="entry name" value="Winged helix-like DNA-binding domain superfamily/Winged helix DNA-binding domain"/>
    <property type="match status" value="1"/>
</dbReference>
<dbReference type="InterPro" id="IPR000847">
    <property type="entry name" value="LysR_HTH_N"/>
</dbReference>
<organism evidence="3 4">
    <name type="scientific">Primorskyibacter sedentarius</name>
    <dbReference type="NCBI Taxonomy" id="745311"/>
    <lineage>
        <taxon>Bacteria</taxon>
        <taxon>Pseudomonadati</taxon>
        <taxon>Pseudomonadota</taxon>
        <taxon>Alphaproteobacteria</taxon>
        <taxon>Rhodobacterales</taxon>
        <taxon>Roseobacteraceae</taxon>
        <taxon>Primorskyibacter</taxon>
    </lineage>
</organism>
<name>A0A4R3JC37_9RHOB</name>
<feature type="domain" description="HTH lysR-type" evidence="2">
    <location>
        <begin position="12"/>
        <end position="70"/>
    </location>
</feature>
<dbReference type="EMBL" id="SLZU01000007">
    <property type="protein sequence ID" value="TCS63224.1"/>
    <property type="molecule type" value="Genomic_DNA"/>
</dbReference>
<dbReference type="SUPFAM" id="SSF53850">
    <property type="entry name" value="Periplasmic binding protein-like II"/>
    <property type="match status" value="1"/>
</dbReference>